<dbReference type="PROSITE" id="PS00198">
    <property type="entry name" value="4FE4S_FER_1"/>
    <property type="match status" value="2"/>
</dbReference>
<keyword evidence="7" id="KW-0408">Iron</keyword>
<keyword evidence="3" id="KW-0004">4Fe-4S</keyword>
<feature type="domain" description="4Fe-4S ferredoxin-type" evidence="9">
    <location>
        <begin position="305"/>
        <end position="334"/>
    </location>
</feature>
<dbReference type="InterPro" id="IPR039650">
    <property type="entry name" value="HdrA-like"/>
</dbReference>
<dbReference type="EMBL" id="CAADRN010000067">
    <property type="protein sequence ID" value="VFU12185.1"/>
    <property type="molecule type" value="Genomic_DNA"/>
</dbReference>
<dbReference type="InterPro" id="IPR036188">
    <property type="entry name" value="FAD/NAD-bd_sf"/>
</dbReference>
<name>A0A485LW64_9ZZZZ</name>
<dbReference type="GO" id="GO:0046872">
    <property type="term" value="F:metal ion binding"/>
    <property type="evidence" value="ECO:0007669"/>
    <property type="project" value="UniProtKB-KW"/>
</dbReference>
<feature type="domain" description="4Fe-4S ferredoxin-type" evidence="9">
    <location>
        <begin position="335"/>
        <end position="364"/>
    </location>
</feature>
<dbReference type="SUPFAM" id="SSF51905">
    <property type="entry name" value="FAD/NAD(P)-binding domain"/>
    <property type="match status" value="1"/>
</dbReference>
<evidence type="ECO:0000256" key="8">
    <source>
        <dbReference type="ARBA" id="ARBA00023014"/>
    </source>
</evidence>
<evidence type="ECO:0000256" key="3">
    <source>
        <dbReference type="ARBA" id="ARBA00022485"/>
    </source>
</evidence>
<dbReference type="PROSITE" id="PS51379">
    <property type="entry name" value="4FE4S_FER_2"/>
    <property type="match status" value="2"/>
</dbReference>
<evidence type="ECO:0000256" key="6">
    <source>
        <dbReference type="ARBA" id="ARBA00023002"/>
    </source>
</evidence>
<evidence type="ECO:0000256" key="5">
    <source>
        <dbReference type="ARBA" id="ARBA00022827"/>
    </source>
</evidence>
<dbReference type="Pfam" id="PF13187">
    <property type="entry name" value="Fer4_9"/>
    <property type="match status" value="1"/>
</dbReference>
<evidence type="ECO:0000259" key="9">
    <source>
        <dbReference type="PROSITE" id="PS51379"/>
    </source>
</evidence>
<dbReference type="Gene3D" id="3.30.70.20">
    <property type="match status" value="1"/>
</dbReference>
<evidence type="ECO:0000256" key="2">
    <source>
        <dbReference type="ARBA" id="ARBA00006561"/>
    </source>
</evidence>
<reference evidence="10" key="1">
    <citation type="submission" date="2019-03" db="EMBL/GenBank/DDBJ databases">
        <authorList>
            <person name="Hao L."/>
        </authorList>
    </citation>
    <scope>NUCLEOTIDE SEQUENCE</scope>
</reference>
<evidence type="ECO:0000313" key="10">
    <source>
        <dbReference type="EMBL" id="VFU12185.1"/>
    </source>
</evidence>
<dbReference type="GO" id="GO:0051539">
    <property type="term" value="F:4 iron, 4 sulfur cluster binding"/>
    <property type="evidence" value="ECO:0007669"/>
    <property type="project" value="UniProtKB-KW"/>
</dbReference>
<keyword evidence="4" id="KW-0479">Metal-binding</keyword>
<dbReference type="GO" id="GO:0016491">
    <property type="term" value="F:oxidoreductase activity"/>
    <property type="evidence" value="ECO:0007669"/>
    <property type="project" value="UniProtKB-KW"/>
</dbReference>
<evidence type="ECO:0000256" key="4">
    <source>
        <dbReference type="ARBA" id="ARBA00022723"/>
    </source>
</evidence>
<dbReference type="InterPro" id="IPR003813">
    <property type="entry name" value="MvhD/FlpD"/>
</dbReference>
<comment type="similarity">
    <text evidence="2">Belongs to the HdrA family.</text>
</comment>
<dbReference type="PANTHER" id="PTHR43498">
    <property type="entry name" value="FERREDOXIN:COB-COM HETERODISULFIDE REDUCTASE SUBUNIT A"/>
    <property type="match status" value="1"/>
</dbReference>
<keyword evidence="5" id="KW-0285">Flavoprotein</keyword>
<dbReference type="InterPro" id="IPR017900">
    <property type="entry name" value="4Fe4S_Fe_S_CS"/>
</dbReference>
<dbReference type="PANTHER" id="PTHR43498:SF1">
    <property type="entry name" value="COB--COM HETERODISULFIDE REDUCTASE IRON-SULFUR SUBUNIT A"/>
    <property type="match status" value="1"/>
</dbReference>
<dbReference type="Pfam" id="PF02662">
    <property type="entry name" value="FlpD"/>
    <property type="match status" value="1"/>
</dbReference>
<dbReference type="AlphaFoldDB" id="A0A485LW64"/>
<organism evidence="10">
    <name type="scientific">anaerobic digester metagenome</name>
    <dbReference type="NCBI Taxonomy" id="1263854"/>
    <lineage>
        <taxon>unclassified sequences</taxon>
        <taxon>metagenomes</taxon>
        <taxon>ecological metagenomes</taxon>
    </lineage>
</organism>
<proteinExistence type="inferred from homology"/>
<dbReference type="SUPFAM" id="SSF54862">
    <property type="entry name" value="4Fe-4S ferredoxins"/>
    <property type="match status" value="1"/>
</dbReference>
<evidence type="ECO:0000256" key="1">
    <source>
        <dbReference type="ARBA" id="ARBA00001974"/>
    </source>
</evidence>
<sequence length="520" mass="56536">MESHPGIVVYRGASIERTAGGPGQFDVTVRQGERLLKERVGSIIVATGAGAYDPAKLTRLKNLAYGTSPNIIVSSKFEELALRGGGRVARPSDGREVRRAAFIQCAGSRDPEHLPYCSAACCVETLKQAQYLLEPDPDCTVFIYYRDLRANGQYEHFYKKVQEEGAVFIQGEVVHVADRGGSLSVEADDLSLGCRSRVEGLDLVVLATGMIPDVAGGGPEQGALKLDYRQGPELPALKYGFPDSHFICFPYETRRTGIYAAGSVREPMDLVTTLEDAAGAALKAIQCVEMTARGQAVHPRALDVSYPEFNMSRCTQCKRCTEECPFGAINEDAGSNPLPQITRCRRCGTCLGACPERIVSFKDYSVALISSMIKAIEVPDGDEEKLRVLVFACENDAYPALDLAGAAGLKYNAWVRIIPLRCLGSLNPVWIADAMSRGIDGVLLMGCRQGEDYQCHFINGSELARTRIMNVSETLDRMGLEAGRIKMVEVEIIDYTKIPAILDGFADELAALGPNPLKGF</sequence>
<protein>
    <submittedName>
        <fullName evidence="10">H(2)/formate:CoB-CoM heterodisulfide,ferredoxin reductase subunit A (Or quinone-interacting membrane bound oxidoreductase subunit B (QmoB))</fullName>
        <ecNumber evidence="10">1.8.98.5</ecNumber>
        <ecNumber evidence="10">1.8.98.6</ecNumber>
    </submittedName>
</protein>
<keyword evidence="6 10" id="KW-0560">Oxidoreductase</keyword>
<accession>A0A485LW64</accession>
<gene>
    <name evidence="10" type="ORF">SCFA_1590001</name>
</gene>
<evidence type="ECO:0000256" key="7">
    <source>
        <dbReference type="ARBA" id="ARBA00023004"/>
    </source>
</evidence>
<dbReference type="EC" id="1.8.98.5" evidence="10"/>
<comment type="cofactor">
    <cofactor evidence="1">
        <name>FAD</name>
        <dbReference type="ChEBI" id="CHEBI:57692"/>
    </cofactor>
</comment>
<dbReference type="InterPro" id="IPR017896">
    <property type="entry name" value="4Fe4S_Fe-S-bd"/>
</dbReference>
<keyword evidence="5" id="KW-0274">FAD</keyword>
<keyword evidence="8" id="KW-0411">Iron-sulfur</keyword>
<dbReference type="EC" id="1.8.98.6" evidence="10"/>